<dbReference type="InterPro" id="IPR006366">
    <property type="entry name" value="CobA/CysG_C"/>
</dbReference>
<keyword evidence="3 9" id="KW-0489">Methyltransferase</keyword>
<dbReference type="InterPro" id="IPR003043">
    <property type="entry name" value="Uropor_MeTrfase_CS"/>
</dbReference>
<accession>A0A3G8LVY7</accession>
<comment type="pathway">
    <text evidence="7">Porphyrin-containing compound metabolism; siroheme biosynthesis; precorrin-2 from uroporphyrinogen III: step 1/1.</text>
</comment>
<evidence type="ECO:0000256" key="5">
    <source>
        <dbReference type="ARBA" id="ARBA00022691"/>
    </source>
</evidence>
<evidence type="ECO:0000256" key="3">
    <source>
        <dbReference type="ARBA" id="ARBA00022603"/>
    </source>
</evidence>
<dbReference type="InterPro" id="IPR050161">
    <property type="entry name" value="Siro_Cobalamin_biosynth"/>
</dbReference>
<dbReference type="PANTHER" id="PTHR45790">
    <property type="entry name" value="SIROHEME SYNTHASE-RELATED"/>
    <property type="match status" value="1"/>
</dbReference>
<keyword evidence="12" id="KW-1185">Reference proteome</keyword>
<evidence type="ECO:0000256" key="2">
    <source>
        <dbReference type="ARBA" id="ARBA00012162"/>
    </source>
</evidence>
<evidence type="ECO:0000256" key="8">
    <source>
        <dbReference type="ARBA" id="ARBA00060548"/>
    </source>
</evidence>
<dbReference type="GO" id="GO:0004851">
    <property type="term" value="F:uroporphyrin-III C-methyltransferase activity"/>
    <property type="evidence" value="ECO:0007669"/>
    <property type="project" value="UniProtKB-EC"/>
</dbReference>
<dbReference type="InterPro" id="IPR000878">
    <property type="entry name" value="4pyrrol_Mease"/>
</dbReference>
<dbReference type="InterPro" id="IPR014777">
    <property type="entry name" value="4pyrrole_Mease_sub1"/>
</dbReference>
<dbReference type="NCBIfam" id="NF004790">
    <property type="entry name" value="PRK06136.1"/>
    <property type="match status" value="1"/>
</dbReference>
<dbReference type="EMBL" id="CP034015">
    <property type="protein sequence ID" value="AZG73315.1"/>
    <property type="molecule type" value="Genomic_DNA"/>
</dbReference>
<comment type="similarity">
    <text evidence="1 9">Belongs to the precorrin methyltransferase family.</text>
</comment>
<dbReference type="Gene3D" id="3.40.1010.10">
    <property type="entry name" value="Cobalt-precorrin-4 Transmethylase, Domain 1"/>
    <property type="match status" value="1"/>
</dbReference>
<keyword evidence="6" id="KW-0627">Porphyrin biosynthesis</keyword>
<dbReference type="SUPFAM" id="SSF53790">
    <property type="entry name" value="Tetrapyrrole methylase"/>
    <property type="match status" value="1"/>
</dbReference>
<dbReference type="EC" id="2.1.1.107" evidence="2"/>
<evidence type="ECO:0000256" key="4">
    <source>
        <dbReference type="ARBA" id="ARBA00022679"/>
    </source>
</evidence>
<dbReference type="GO" id="GO:0032259">
    <property type="term" value="P:methylation"/>
    <property type="evidence" value="ECO:0007669"/>
    <property type="project" value="UniProtKB-KW"/>
</dbReference>
<dbReference type="InterPro" id="IPR014776">
    <property type="entry name" value="4pyrrole_Mease_sub2"/>
</dbReference>
<gene>
    <name evidence="11" type="primary">cobA</name>
    <name evidence="11" type="ORF">EGC82_11400</name>
</gene>
<dbReference type="AlphaFoldDB" id="A0A3G8LVY7"/>
<evidence type="ECO:0000313" key="12">
    <source>
        <dbReference type="Proteomes" id="UP000278035"/>
    </source>
</evidence>
<evidence type="ECO:0000256" key="6">
    <source>
        <dbReference type="ARBA" id="ARBA00023244"/>
    </source>
</evidence>
<name>A0A3G8LVY7_9GAMM</name>
<dbReference type="GO" id="GO:0019354">
    <property type="term" value="P:siroheme biosynthetic process"/>
    <property type="evidence" value="ECO:0007669"/>
    <property type="project" value="UniProtKB-UniPathway"/>
</dbReference>
<evidence type="ECO:0000313" key="11">
    <source>
        <dbReference type="EMBL" id="AZG73315.1"/>
    </source>
</evidence>
<dbReference type="PROSITE" id="PS00840">
    <property type="entry name" value="SUMT_2"/>
    <property type="match status" value="1"/>
</dbReference>
<keyword evidence="5" id="KW-0949">S-adenosyl-L-methionine</keyword>
<dbReference type="RefSeq" id="WP_124730872.1">
    <property type="nucleotide sequence ID" value="NZ_CBCSKC010000043.1"/>
</dbReference>
<dbReference type="InterPro" id="IPR035996">
    <property type="entry name" value="4pyrrol_Methylase_sf"/>
</dbReference>
<comment type="pathway">
    <text evidence="8">Cofactor biosynthesis; adenosylcobalamin biosynthesis; precorrin-2 from uroporphyrinogen III: step 1/1.</text>
</comment>
<organism evidence="11 12">
    <name type="scientific">Shewanella livingstonensis</name>
    <dbReference type="NCBI Taxonomy" id="150120"/>
    <lineage>
        <taxon>Bacteria</taxon>
        <taxon>Pseudomonadati</taxon>
        <taxon>Pseudomonadota</taxon>
        <taxon>Gammaproteobacteria</taxon>
        <taxon>Alteromonadales</taxon>
        <taxon>Shewanellaceae</taxon>
        <taxon>Shewanella</taxon>
    </lineage>
</organism>
<dbReference type="OrthoDB" id="9815856at2"/>
<reference evidence="12" key="1">
    <citation type="submission" date="2018-11" db="EMBL/GenBank/DDBJ databases">
        <title>Shewanella sp. M2.</title>
        <authorList>
            <person name="Hwang Y.J."/>
            <person name="Hwang C.Y."/>
        </authorList>
    </citation>
    <scope>NUCLEOTIDE SEQUENCE [LARGE SCALE GENOMIC DNA]</scope>
    <source>
        <strain evidence="12">LMG 19866</strain>
    </source>
</reference>
<proteinExistence type="inferred from homology"/>
<dbReference type="Proteomes" id="UP000278035">
    <property type="component" value="Chromosome"/>
</dbReference>
<dbReference type="FunFam" id="3.40.1010.10:FF:000001">
    <property type="entry name" value="Siroheme synthase"/>
    <property type="match status" value="1"/>
</dbReference>
<evidence type="ECO:0000259" key="10">
    <source>
        <dbReference type="Pfam" id="PF00590"/>
    </source>
</evidence>
<feature type="domain" description="Tetrapyrrole methylase" evidence="10">
    <location>
        <begin position="6"/>
        <end position="215"/>
    </location>
</feature>
<dbReference type="NCBIfam" id="TIGR01469">
    <property type="entry name" value="cobA_cysG_Cterm"/>
    <property type="match status" value="1"/>
</dbReference>
<keyword evidence="4 9" id="KW-0808">Transferase</keyword>
<dbReference type="CDD" id="cd11642">
    <property type="entry name" value="SUMT"/>
    <property type="match status" value="1"/>
</dbReference>
<dbReference type="PANTHER" id="PTHR45790:SF3">
    <property type="entry name" value="S-ADENOSYL-L-METHIONINE-DEPENDENT UROPORPHYRINOGEN III METHYLTRANSFERASE, CHLOROPLASTIC"/>
    <property type="match status" value="1"/>
</dbReference>
<evidence type="ECO:0000256" key="7">
    <source>
        <dbReference type="ARBA" id="ARBA00025705"/>
    </source>
</evidence>
<dbReference type="UniPathway" id="UPA00262">
    <property type="reaction ID" value="UER00211"/>
</dbReference>
<dbReference type="Pfam" id="PF00590">
    <property type="entry name" value="TP_methylase"/>
    <property type="match status" value="1"/>
</dbReference>
<evidence type="ECO:0000256" key="1">
    <source>
        <dbReference type="ARBA" id="ARBA00005879"/>
    </source>
</evidence>
<dbReference type="Gene3D" id="3.30.950.10">
    <property type="entry name" value="Methyltransferase, Cobalt-precorrin-4 Transmethylase, Domain 2"/>
    <property type="match status" value="1"/>
</dbReference>
<sequence>MSKPGKVFLAGAGPGDPGLLTQKTVELMSHCDVVCYDLLIDQAVLSMIPADKTMLPVGYRGYCGATIEYGMHPLVIEQALAGKSVLRLKAGDPFIFGRATEECRSLQHHGIEYEVIPGISSALGAAAYAGFPLTSNGMASDVTFASGHKVSPTIKSWALAGDAAGTLILYMGAKKLKKHTEELMLLGKLPSTPVAVIAAATSFKQRTLISTIDQIGDQIIEFDNGDPMLVALGEVVSLANELNWRDVLPLSQQQVLTCSNDQESRNKLKLLGATIVDAPKIEVNYQFDSEDWLTITTNKHLWLDSQEAAKSLIECSRKHRLDIRDWHWNISGSQDAADYLQHFGIFITINDKPVDHVCIVASTKSHGICGRQVRLIQPNYQLSPSSFALTNEIVAVEFLINNNLLLDDAVVFTRNVEVVEFLSDTDVKSYLITKNDSFDELDISSLILCSRAA</sequence>
<evidence type="ECO:0000256" key="9">
    <source>
        <dbReference type="RuleBase" id="RU003960"/>
    </source>
</evidence>
<dbReference type="KEGG" id="slj:EGC82_11400"/>
<protein>
    <recommendedName>
        <fullName evidence="2">uroporphyrinogen-III C-methyltransferase</fullName>
        <ecNumber evidence="2">2.1.1.107</ecNumber>
    </recommendedName>
</protein>